<evidence type="ECO:0000313" key="12">
    <source>
        <dbReference type="EMBL" id="TFZ83205.1"/>
    </source>
</evidence>
<evidence type="ECO:0000256" key="5">
    <source>
        <dbReference type="ARBA" id="ARBA00022519"/>
    </source>
</evidence>
<gene>
    <name evidence="12" type="ORF">E4680_03870</name>
</gene>
<dbReference type="PANTHER" id="PTHR30012">
    <property type="entry name" value="GENERAL SECRETION PATHWAY PROTEIN"/>
    <property type="match status" value="1"/>
</dbReference>
<organism evidence="12 13">
    <name type="scientific">Candidatus Macondimonas diazotrophica</name>
    <dbReference type="NCBI Taxonomy" id="2305248"/>
    <lineage>
        <taxon>Bacteria</taxon>
        <taxon>Pseudomonadati</taxon>
        <taxon>Pseudomonadota</taxon>
        <taxon>Gammaproteobacteria</taxon>
        <taxon>Chromatiales</taxon>
        <taxon>Ectothiorhodospiraceae</taxon>
        <taxon>Candidatus Macondimonas</taxon>
    </lineage>
</organism>
<dbReference type="InterPro" id="IPR001992">
    <property type="entry name" value="T2SS_GspF/T4SS_PilC_CS"/>
</dbReference>
<feature type="transmembrane region" description="Helical" evidence="10">
    <location>
        <begin position="225"/>
        <end position="244"/>
    </location>
</feature>
<evidence type="ECO:0000256" key="7">
    <source>
        <dbReference type="ARBA" id="ARBA00022989"/>
    </source>
</evidence>
<dbReference type="PROSITE" id="PS00874">
    <property type="entry name" value="T2SP_F"/>
    <property type="match status" value="1"/>
</dbReference>
<keyword evidence="13" id="KW-1185">Reference proteome</keyword>
<evidence type="ECO:0000256" key="8">
    <source>
        <dbReference type="ARBA" id="ARBA00023136"/>
    </source>
</evidence>
<evidence type="ECO:0000256" key="2">
    <source>
        <dbReference type="ARBA" id="ARBA00005745"/>
    </source>
</evidence>
<sequence>MANQAVKNALFVWEGKNKSGKIVKGMQNAPSEAVIRALLRRQGINPTTIKKQNNRASSRRKQKIRPVDIAIFSRQLATMIGAGVPLVQALDIVARGNDNFAMRELILSIRASIEGGSSLSEALAAHPVQFDDLFVNLVGAGEKSGALETLLDKIATYKEKAEAIKAKVRKALTYPTVVTIVAFVVTGILLYFVVPQFEGLFGSFGADLPAFTRLVINLSEFVRTWWWAILGSIGAIAAVLRYFNRTSPKFRRRRDQLLLRVPVIGRILHKAALARFTRTLSTMFAAGVPLVEAMESVAGATGNILFQEAVMTMREQVATGQQLHLSMQERMDLFPNMAIQMIAIGEESGSLDEMSAKVAEFYEAEVDNLVDNLSTLLEPLIMAILGVLVGGLVTAMYLPIFQMGNVI</sequence>
<accession>A0A4Z0FB63</accession>
<dbReference type="InterPro" id="IPR018076">
    <property type="entry name" value="T2SS_GspF_dom"/>
</dbReference>
<feature type="domain" description="Type II secretion system protein GspF" evidence="11">
    <location>
        <begin position="276"/>
        <end position="399"/>
    </location>
</feature>
<reference evidence="12 13" key="1">
    <citation type="journal article" date="2019" name="ISME J.">
        <title>Candidatus Macondimonas diazotrophica, a novel gammaproteobacterial genus dominating crude-oil-contaminated coastal sediments.</title>
        <authorList>
            <person name="Karthikeyan S."/>
            <person name="Konstantinidis K."/>
        </authorList>
    </citation>
    <scope>NUCLEOTIDE SEQUENCE [LARGE SCALE GENOMIC DNA]</scope>
    <source>
        <strain evidence="12 13">KTK01</strain>
    </source>
</reference>
<dbReference type="Proteomes" id="UP000297890">
    <property type="component" value="Unassembled WGS sequence"/>
</dbReference>
<feature type="transmembrane region" description="Helical" evidence="10">
    <location>
        <begin position="380"/>
        <end position="400"/>
    </location>
</feature>
<evidence type="ECO:0000313" key="13">
    <source>
        <dbReference type="Proteomes" id="UP000297890"/>
    </source>
</evidence>
<keyword evidence="7 10" id="KW-1133">Transmembrane helix</keyword>
<keyword evidence="4" id="KW-1003">Cell membrane</keyword>
<keyword evidence="3 9" id="KW-0813">Transport</keyword>
<protein>
    <submittedName>
        <fullName evidence="12">Type II secretion system F family protein</fullName>
    </submittedName>
</protein>
<comment type="caution">
    <text evidence="12">The sequence shown here is derived from an EMBL/GenBank/DDBJ whole genome shotgun (WGS) entry which is preliminary data.</text>
</comment>
<feature type="transmembrane region" description="Helical" evidence="10">
    <location>
        <begin position="172"/>
        <end position="194"/>
    </location>
</feature>
<proteinExistence type="inferred from homology"/>
<dbReference type="FunFam" id="1.20.81.30:FF:000001">
    <property type="entry name" value="Type II secretion system protein F"/>
    <property type="match status" value="2"/>
</dbReference>
<dbReference type="PRINTS" id="PR00812">
    <property type="entry name" value="BCTERIALGSPF"/>
</dbReference>
<evidence type="ECO:0000256" key="10">
    <source>
        <dbReference type="SAM" id="Phobius"/>
    </source>
</evidence>
<dbReference type="OrthoDB" id="9805682at2"/>
<name>A0A4Z0FB63_9GAMM</name>
<dbReference type="RefSeq" id="WP_135281084.1">
    <property type="nucleotide sequence ID" value="NZ_SRIO01000004.1"/>
</dbReference>
<evidence type="ECO:0000256" key="1">
    <source>
        <dbReference type="ARBA" id="ARBA00004429"/>
    </source>
</evidence>
<dbReference type="GO" id="GO:0015628">
    <property type="term" value="P:protein secretion by the type II secretion system"/>
    <property type="evidence" value="ECO:0007669"/>
    <property type="project" value="TreeGrafter"/>
</dbReference>
<dbReference type="Gene3D" id="1.20.81.30">
    <property type="entry name" value="Type II secretion system (T2SS), domain F"/>
    <property type="match status" value="2"/>
</dbReference>
<dbReference type="Pfam" id="PF00482">
    <property type="entry name" value="T2SSF"/>
    <property type="match status" value="2"/>
</dbReference>
<dbReference type="InterPro" id="IPR003004">
    <property type="entry name" value="GspF/PilC"/>
</dbReference>
<evidence type="ECO:0000256" key="9">
    <source>
        <dbReference type="RuleBase" id="RU003923"/>
    </source>
</evidence>
<keyword evidence="5" id="KW-0997">Cell inner membrane</keyword>
<feature type="domain" description="Type II secretion system protein GspF" evidence="11">
    <location>
        <begin position="72"/>
        <end position="195"/>
    </location>
</feature>
<evidence type="ECO:0000256" key="4">
    <source>
        <dbReference type="ARBA" id="ARBA00022475"/>
    </source>
</evidence>
<keyword evidence="6 9" id="KW-0812">Transmembrane</keyword>
<dbReference type="EMBL" id="SRIO01000004">
    <property type="protein sequence ID" value="TFZ83205.1"/>
    <property type="molecule type" value="Genomic_DNA"/>
</dbReference>
<evidence type="ECO:0000256" key="6">
    <source>
        <dbReference type="ARBA" id="ARBA00022692"/>
    </source>
</evidence>
<dbReference type="PANTHER" id="PTHR30012:SF7">
    <property type="entry name" value="PROTEIN TRANSPORT PROTEIN HOFC HOMOLOG"/>
    <property type="match status" value="1"/>
</dbReference>
<dbReference type="AlphaFoldDB" id="A0A4Z0FB63"/>
<keyword evidence="8 10" id="KW-0472">Membrane</keyword>
<dbReference type="GO" id="GO:0005886">
    <property type="term" value="C:plasma membrane"/>
    <property type="evidence" value="ECO:0007669"/>
    <property type="project" value="UniProtKB-SubCell"/>
</dbReference>
<evidence type="ECO:0000256" key="3">
    <source>
        <dbReference type="ARBA" id="ARBA00022448"/>
    </source>
</evidence>
<comment type="subcellular location">
    <subcellularLocation>
        <location evidence="1 9">Cell inner membrane</location>
        <topology evidence="1 9">Multi-pass membrane protein</topology>
    </subcellularLocation>
</comment>
<evidence type="ECO:0000259" key="11">
    <source>
        <dbReference type="Pfam" id="PF00482"/>
    </source>
</evidence>
<comment type="similarity">
    <text evidence="2 9">Belongs to the GSP F family.</text>
</comment>
<dbReference type="InterPro" id="IPR042094">
    <property type="entry name" value="T2SS_GspF_sf"/>
</dbReference>